<evidence type="ECO:0000313" key="1">
    <source>
        <dbReference type="EMBL" id="RKX68359.1"/>
    </source>
</evidence>
<accession>A0A660SC72</accession>
<evidence type="ECO:0000313" key="2">
    <source>
        <dbReference type="Proteomes" id="UP000271125"/>
    </source>
</evidence>
<dbReference type="Proteomes" id="UP000271125">
    <property type="component" value="Unassembled WGS sequence"/>
</dbReference>
<proteinExistence type="predicted"/>
<feature type="non-terminal residue" evidence="1">
    <location>
        <position position="1"/>
    </location>
</feature>
<protein>
    <submittedName>
        <fullName evidence="1">Uncharacterized protein</fullName>
    </submittedName>
</protein>
<dbReference type="EMBL" id="QNBD01000283">
    <property type="protein sequence ID" value="RKX68359.1"/>
    <property type="molecule type" value="Genomic_DNA"/>
</dbReference>
<dbReference type="Gene3D" id="3.90.550.10">
    <property type="entry name" value="Spore Coat Polysaccharide Biosynthesis Protein SpsA, Chain A"/>
    <property type="match status" value="1"/>
</dbReference>
<organism evidence="1 2">
    <name type="scientific">candidate division TA06 bacterium</name>
    <dbReference type="NCBI Taxonomy" id="2250710"/>
    <lineage>
        <taxon>Bacteria</taxon>
        <taxon>Bacteria division TA06</taxon>
    </lineage>
</organism>
<gene>
    <name evidence="1" type="ORF">DRP43_05740</name>
</gene>
<sequence>NKCATKYISSSIRQNKYKIQSFFKNINIKEVYETEFKGIDNIERTFVNINTKNDVKDLRKLIKN</sequence>
<dbReference type="AlphaFoldDB" id="A0A660SC72"/>
<name>A0A660SC72_UNCT6</name>
<dbReference type="InterPro" id="IPR029044">
    <property type="entry name" value="Nucleotide-diphossugar_trans"/>
</dbReference>
<comment type="caution">
    <text evidence="1">The sequence shown here is derived from an EMBL/GenBank/DDBJ whole genome shotgun (WGS) entry which is preliminary data.</text>
</comment>
<reference evidence="1 2" key="1">
    <citation type="submission" date="2018-06" db="EMBL/GenBank/DDBJ databases">
        <title>Extensive metabolic versatility and redundancy in microbially diverse, dynamic hydrothermal sediments.</title>
        <authorList>
            <person name="Dombrowski N."/>
            <person name="Teske A."/>
            <person name="Baker B.J."/>
        </authorList>
    </citation>
    <scope>NUCLEOTIDE SEQUENCE [LARGE SCALE GENOMIC DNA]</scope>
    <source>
        <strain evidence="1">B10_G13</strain>
    </source>
</reference>